<dbReference type="PANTHER" id="PTHR35113:SF1">
    <property type="entry name" value="FERREDOXIN-THIOREDOXIN REDUCTASE CATALYTIC CHAIN, CHLOROPLASTIC"/>
    <property type="match status" value="1"/>
</dbReference>
<protein>
    <recommendedName>
        <fullName evidence="4">ferredoxin:thioredoxin reductase</fullName>
        <ecNumber evidence="4">1.8.7.2</ecNumber>
    </recommendedName>
    <alternativeName>
        <fullName evidence="12">Ferredoxin-thioredoxin reductase subunit B</fullName>
    </alternativeName>
</protein>
<evidence type="ECO:0000256" key="2">
    <source>
        <dbReference type="ARBA" id="ARBA00003945"/>
    </source>
</evidence>
<evidence type="ECO:0000256" key="8">
    <source>
        <dbReference type="ARBA" id="ARBA00023004"/>
    </source>
</evidence>
<dbReference type="GO" id="GO:0046872">
    <property type="term" value="F:metal ion binding"/>
    <property type="evidence" value="ECO:0007669"/>
    <property type="project" value="UniProtKB-KW"/>
</dbReference>
<dbReference type="InterPro" id="IPR004209">
    <property type="entry name" value="FTR_bsu"/>
</dbReference>
<dbReference type="GO" id="GO:0016730">
    <property type="term" value="F:oxidoreductase activity, acting on iron-sulfur proteins as donors"/>
    <property type="evidence" value="ECO:0007669"/>
    <property type="project" value="InterPro"/>
</dbReference>
<evidence type="ECO:0000256" key="7">
    <source>
        <dbReference type="ARBA" id="ARBA00023002"/>
    </source>
</evidence>
<comment type="cofactor">
    <cofactor evidence="1">
        <name>[4Fe-4S] cluster</name>
        <dbReference type="ChEBI" id="CHEBI:49883"/>
    </cofactor>
</comment>
<dbReference type="InterPro" id="IPR036644">
    <property type="entry name" value="FTR_bsu_sf"/>
</dbReference>
<name>A0A1W1C7T5_9ZZZZ</name>
<evidence type="ECO:0000256" key="9">
    <source>
        <dbReference type="ARBA" id="ARBA00023014"/>
    </source>
</evidence>
<dbReference type="EMBL" id="FPHF01000061">
    <property type="protein sequence ID" value="SFV61803.1"/>
    <property type="molecule type" value="Genomic_DNA"/>
</dbReference>
<gene>
    <name evidence="14" type="ORF">MNB_SM-4-55</name>
</gene>
<evidence type="ECO:0000256" key="13">
    <source>
        <dbReference type="ARBA" id="ARBA00048150"/>
    </source>
</evidence>
<comment type="subunit">
    <text evidence="11">Heterodimer of subunit A (variable subunit) and subunit B (catalytic subunit). Heterodimeric FTR forms a complex with ferredoxin and thioredoxin.</text>
</comment>
<dbReference type="EC" id="1.8.7.2" evidence="4"/>
<reference evidence="14" key="1">
    <citation type="submission" date="2016-10" db="EMBL/GenBank/DDBJ databases">
        <authorList>
            <person name="de Groot N.N."/>
        </authorList>
    </citation>
    <scope>NUCLEOTIDE SEQUENCE</scope>
</reference>
<keyword evidence="8" id="KW-0408">Iron</keyword>
<evidence type="ECO:0000256" key="1">
    <source>
        <dbReference type="ARBA" id="ARBA00001966"/>
    </source>
</evidence>
<organism evidence="14">
    <name type="scientific">hydrothermal vent metagenome</name>
    <dbReference type="NCBI Taxonomy" id="652676"/>
    <lineage>
        <taxon>unclassified sequences</taxon>
        <taxon>metagenomes</taxon>
        <taxon>ecological metagenomes</taxon>
    </lineage>
</organism>
<sequence length="207" mass="24164">MLGMMIAFFKDLWKFRVEVKKQGTWMQKYIKKNNYALNPDLMMTTNLKVWISEMQATFGQRFCPCFEPSDDKELNKKMMCPCEYVEDEIKEYGTCHCALFGRADLDKAGWKASSKRLMAEYQIPLNLKDGVLDTRGQVLDHRRNLPVPDAMHQLKSTLNNYKGKSLKMIVSTEQEVKNLEDIAKYRKYGFSSKVNDDSFEVNLQLKN</sequence>
<dbReference type="GO" id="GO:0051539">
    <property type="term" value="F:4 iron, 4 sulfur cluster binding"/>
    <property type="evidence" value="ECO:0007669"/>
    <property type="project" value="UniProtKB-KW"/>
</dbReference>
<evidence type="ECO:0000256" key="3">
    <source>
        <dbReference type="ARBA" id="ARBA00007941"/>
    </source>
</evidence>
<evidence type="ECO:0000256" key="12">
    <source>
        <dbReference type="ARBA" id="ARBA00030295"/>
    </source>
</evidence>
<keyword evidence="6" id="KW-0479">Metal-binding</keyword>
<comment type="function">
    <text evidence="2">Catalytic subunit of the ferredoxin-thioredoxin reductase (FTR), which catalyzes the two-electron reduction of thioredoxins by the electrons provided by reduced ferredoxin.</text>
</comment>
<proteinExistence type="inferred from homology"/>
<dbReference type="SUPFAM" id="SSF57662">
    <property type="entry name" value="Ferredoxin thioredoxin reductase (FTR), catalytic beta chain"/>
    <property type="match status" value="1"/>
</dbReference>
<dbReference type="AlphaFoldDB" id="A0A1W1C7T5"/>
<evidence type="ECO:0000256" key="10">
    <source>
        <dbReference type="ARBA" id="ARBA00023157"/>
    </source>
</evidence>
<evidence type="ECO:0000313" key="14">
    <source>
        <dbReference type="EMBL" id="SFV61803.1"/>
    </source>
</evidence>
<keyword evidence="7" id="KW-0560">Oxidoreductase</keyword>
<accession>A0A1W1C7T5</accession>
<dbReference type="Gene3D" id="3.90.460.10">
    <property type="entry name" value="Ferredoxin thioredoxin reductase catalytic beta subunit"/>
    <property type="match status" value="1"/>
</dbReference>
<evidence type="ECO:0000256" key="5">
    <source>
        <dbReference type="ARBA" id="ARBA00022485"/>
    </source>
</evidence>
<comment type="catalytic activity">
    <reaction evidence="13">
        <text>[thioredoxin]-disulfide + 2 reduced [2Fe-2S]-[ferredoxin] + 2 H(+) = [thioredoxin]-dithiol + 2 oxidized [2Fe-2S]-[ferredoxin]</text>
        <dbReference type="Rhea" id="RHEA:42336"/>
        <dbReference type="Rhea" id="RHEA-COMP:10000"/>
        <dbReference type="Rhea" id="RHEA-COMP:10001"/>
        <dbReference type="Rhea" id="RHEA-COMP:10698"/>
        <dbReference type="Rhea" id="RHEA-COMP:10700"/>
        <dbReference type="ChEBI" id="CHEBI:15378"/>
        <dbReference type="ChEBI" id="CHEBI:29950"/>
        <dbReference type="ChEBI" id="CHEBI:33737"/>
        <dbReference type="ChEBI" id="CHEBI:33738"/>
        <dbReference type="ChEBI" id="CHEBI:50058"/>
        <dbReference type="EC" id="1.8.7.2"/>
    </reaction>
</comment>
<evidence type="ECO:0000256" key="4">
    <source>
        <dbReference type="ARBA" id="ARBA00012358"/>
    </source>
</evidence>
<evidence type="ECO:0000256" key="6">
    <source>
        <dbReference type="ARBA" id="ARBA00022723"/>
    </source>
</evidence>
<keyword evidence="5" id="KW-0004">4Fe-4S</keyword>
<comment type="similarity">
    <text evidence="3">Belongs to the ferredoxin thioredoxin reductase beta subunit family.</text>
</comment>
<dbReference type="Pfam" id="PF02943">
    <property type="entry name" value="FeThRed_B"/>
    <property type="match status" value="1"/>
</dbReference>
<evidence type="ECO:0000256" key="11">
    <source>
        <dbReference type="ARBA" id="ARBA00026011"/>
    </source>
</evidence>
<keyword evidence="10" id="KW-1015">Disulfide bond</keyword>
<keyword evidence="9" id="KW-0411">Iron-sulfur</keyword>
<dbReference type="PANTHER" id="PTHR35113">
    <property type="entry name" value="FERREDOXIN-THIOREDOXIN REDUCTASE CATALYTIC CHAIN, CHLOROPLASTIC"/>
    <property type="match status" value="1"/>
</dbReference>
<dbReference type="GO" id="GO:0103012">
    <property type="term" value="F:ferredoxin-thioredoxin reductase activity"/>
    <property type="evidence" value="ECO:0007669"/>
    <property type="project" value="UniProtKB-EC"/>
</dbReference>